<organism evidence="11 12">
    <name type="scientific">Metapseudomonas lalkuanensis</name>
    <dbReference type="NCBI Taxonomy" id="2604832"/>
    <lineage>
        <taxon>Bacteria</taxon>
        <taxon>Pseudomonadati</taxon>
        <taxon>Pseudomonadota</taxon>
        <taxon>Gammaproteobacteria</taxon>
        <taxon>Pseudomonadales</taxon>
        <taxon>Pseudomonadaceae</taxon>
        <taxon>Metapseudomonas</taxon>
    </lineage>
</organism>
<keyword evidence="2" id="KW-0813">Transport</keyword>
<dbReference type="PANTHER" id="PTHR45772">
    <property type="entry name" value="CONSERVED COMPONENT OF ABC TRANSPORTER FOR NATURAL AMINO ACIDS-RELATED"/>
    <property type="match status" value="1"/>
</dbReference>
<evidence type="ECO:0000256" key="4">
    <source>
        <dbReference type="ARBA" id="ARBA00022692"/>
    </source>
</evidence>
<dbReference type="InterPro" id="IPR003439">
    <property type="entry name" value="ABC_transporter-like_ATP-bd"/>
</dbReference>
<evidence type="ECO:0000313" key="12">
    <source>
        <dbReference type="Proteomes" id="UP000327179"/>
    </source>
</evidence>
<keyword evidence="4 9" id="KW-0812">Transmembrane</keyword>
<feature type="transmembrane region" description="Helical" evidence="9">
    <location>
        <begin position="250"/>
        <end position="274"/>
    </location>
</feature>
<keyword evidence="7 9" id="KW-1133">Transmembrane helix</keyword>
<reference evidence="11 12" key="1">
    <citation type="submission" date="2019-08" db="EMBL/GenBank/DDBJ databases">
        <title>Whole-genome Sequencing of e-waste polymer degrading bacterium Pseudomonas sp. strain PE08.</title>
        <authorList>
            <person name="Kirdat K."/>
            <person name="Debbarma P."/>
            <person name="Narawade N."/>
            <person name="Suyal D."/>
            <person name="Thorat V."/>
            <person name="Shouche Y."/>
            <person name="Goel R."/>
            <person name="Yadav A."/>
        </authorList>
    </citation>
    <scope>NUCLEOTIDE SEQUENCE [LARGE SCALE GENOMIC DNA]</scope>
    <source>
        <strain evidence="11 12">PE08</strain>
    </source>
</reference>
<feature type="transmembrane region" description="Helical" evidence="9">
    <location>
        <begin position="28"/>
        <end position="45"/>
    </location>
</feature>
<dbReference type="FunFam" id="3.40.50.300:FF:000421">
    <property type="entry name" value="Branched-chain amino acid ABC transporter ATP-binding protein"/>
    <property type="match status" value="1"/>
</dbReference>
<dbReference type="Pfam" id="PF12399">
    <property type="entry name" value="BCA_ABC_TP_C"/>
    <property type="match status" value="1"/>
</dbReference>
<dbReference type="GO" id="GO:0005524">
    <property type="term" value="F:ATP binding"/>
    <property type="evidence" value="ECO:0007669"/>
    <property type="project" value="UniProtKB-KW"/>
</dbReference>
<dbReference type="GO" id="GO:0016887">
    <property type="term" value="F:ATP hydrolysis activity"/>
    <property type="evidence" value="ECO:0007669"/>
    <property type="project" value="InterPro"/>
</dbReference>
<dbReference type="InterPro" id="IPR027417">
    <property type="entry name" value="P-loop_NTPase"/>
</dbReference>
<comment type="subcellular location">
    <subcellularLocation>
        <location evidence="1">Cell inner membrane</location>
        <topology evidence="1">Multi-pass membrane protein</topology>
    </subcellularLocation>
</comment>
<dbReference type="CDD" id="cd06581">
    <property type="entry name" value="TM_PBP1_LivM_like"/>
    <property type="match status" value="1"/>
</dbReference>
<dbReference type="SUPFAM" id="SSF52540">
    <property type="entry name" value="P-loop containing nucleoside triphosphate hydrolases"/>
    <property type="match status" value="1"/>
</dbReference>
<evidence type="ECO:0000256" key="7">
    <source>
        <dbReference type="ARBA" id="ARBA00022989"/>
    </source>
</evidence>
<proteinExistence type="predicted"/>
<keyword evidence="5" id="KW-0547">Nucleotide-binding</keyword>
<dbReference type="Pfam" id="PF00005">
    <property type="entry name" value="ABC_tran"/>
    <property type="match status" value="1"/>
</dbReference>
<dbReference type="InterPro" id="IPR043428">
    <property type="entry name" value="LivM-like"/>
</dbReference>
<protein>
    <submittedName>
        <fullName evidence="11">Branched-chain amino acid ABC transporter ATP-binding protein/permease</fullName>
    </submittedName>
</protein>
<dbReference type="AlphaFoldDB" id="A0A5J6QGS3"/>
<dbReference type="Gene3D" id="3.40.50.300">
    <property type="entry name" value="P-loop containing nucleotide triphosphate hydrolases"/>
    <property type="match status" value="1"/>
</dbReference>
<feature type="domain" description="ABC transporter" evidence="10">
    <location>
        <begin position="352"/>
        <end position="597"/>
    </location>
</feature>
<dbReference type="SMART" id="SM00382">
    <property type="entry name" value="AAA"/>
    <property type="match status" value="1"/>
</dbReference>
<dbReference type="InterPro" id="IPR001851">
    <property type="entry name" value="ABC_transp_permease"/>
</dbReference>
<gene>
    <name evidence="11" type="ORF">FXN65_06670</name>
</gene>
<evidence type="ECO:0000313" key="11">
    <source>
        <dbReference type="EMBL" id="QEY61754.1"/>
    </source>
</evidence>
<feature type="transmembrane region" description="Helical" evidence="9">
    <location>
        <begin position="212"/>
        <end position="230"/>
    </location>
</feature>
<keyword evidence="3" id="KW-1003">Cell membrane</keyword>
<keyword evidence="8 9" id="KW-0472">Membrane</keyword>
<accession>A0A5J6QGS3</accession>
<dbReference type="InterPro" id="IPR051120">
    <property type="entry name" value="ABC_AA/LPS_Transport"/>
</dbReference>
<dbReference type="RefSeq" id="WP_151132300.1">
    <property type="nucleotide sequence ID" value="NZ_CP043311.1"/>
</dbReference>
<evidence type="ECO:0000256" key="3">
    <source>
        <dbReference type="ARBA" id="ARBA00022475"/>
    </source>
</evidence>
<keyword evidence="6 11" id="KW-0067">ATP-binding</keyword>
<dbReference type="Pfam" id="PF02653">
    <property type="entry name" value="BPD_transp_2"/>
    <property type="match status" value="1"/>
</dbReference>
<dbReference type="CDD" id="cd03219">
    <property type="entry name" value="ABC_Mj1267_LivG_branched"/>
    <property type="match status" value="1"/>
</dbReference>
<keyword evidence="12" id="KW-1185">Reference proteome</keyword>
<evidence type="ECO:0000259" key="10">
    <source>
        <dbReference type="PROSITE" id="PS50893"/>
    </source>
</evidence>
<name>A0A5J6QGS3_9GAMM</name>
<dbReference type="KEGG" id="plal:FXN65_06670"/>
<feature type="transmembrane region" description="Helical" evidence="9">
    <location>
        <begin position="115"/>
        <end position="132"/>
    </location>
</feature>
<feature type="transmembrane region" description="Helical" evidence="9">
    <location>
        <begin position="88"/>
        <end position="108"/>
    </location>
</feature>
<feature type="transmembrane region" description="Helical" evidence="9">
    <location>
        <begin position="57"/>
        <end position="82"/>
    </location>
</feature>
<evidence type="ECO:0000256" key="5">
    <source>
        <dbReference type="ARBA" id="ARBA00022741"/>
    </source>
</evidence>
<sequence length="599" mass="64548">MKPRYLILALVAVLAVAPMVLPPFYVTLLNYIGLYTLVVLGLVLLTGVGGMTSFGQAAFVGLGAYTSAYLTTVQDLPGWLAWASASPWLTLLVGLLLTGAVALLLGALTLKLSGHYLPLGTIAWGLSLYYLFGTLESLGGHTGVSGLPSISLFGWQLDKGEEIYYLIWAVLLCAMLITQNLLDSREGRAIRALKGGQLMAESMGVNTFRAKLVIFLISALFAALSGWLYAHTQRFVNPTPFGLHMGIDYLFMALIGGVASVWGALLGSGVLTLLKQWLQDLLPQLFGSTGNYEVIVFGLIIVLLMQRAPGGLWPMLLRLVPESWKPRKAARALADAAELPRRELPAAGEVLLEARNVTRRFGGLVANNDMNLEVRAGEILALIGPNGAGKSTLFNQLSGVDTPTSGEVLFRGQKINGIPSRDIARMGMSRTFQHVKLLAEMSVLENVAIGAHLRGHKGVLAAALRLDRTEEAELLAEARRQLERVGLGEYLHAEAGSLALGQQRILEIARALCANPCLLLLDEPAAGLRHKEKEALGILLSRLRSEGMAILLVEHDMDFVMGLVDRVVVMEFGQRIAHGLPADVQKDPAVLEAYLGGAE</sequence>
<evidence type="ECO:0000256" key="2">
    <source>
        <dbReference type="ARBA" id="ARBA00022448"/>
    </source>
</evidence>
<dbReference type="PANTHER" id="PTHR45772:SF2">
    <property type="entry name" value="ABC TRANSPORTER ATP-BINDING PROTEIN"/>
    <property type="match status" value="1"/>
</dbReference>
<feature type="transmembrane region" description="Helical" evidence="9">
    <location>
        <begin position="294"/>
        <end position="316"/>
    </location>
</feature>
<feature type="transmembrane region" description="Helical" evidence="9">
    <location>
        <begin position="163"/>
        <end position="182"/>
    </location>
</feature>
<dbReference type="InterPro" id="IPR003593">
    <property type="entry name" value="AAA+_ATPase"/>
</dbReference>
<evidence type="ECO:0000256" key="6">
    <source>
        <dbReference type="ARBA" id="ARBA00022840"/>
    </source>
</evidence>
<dbReference type="Proteomes" id="UP000327179">
    <property type="component" value="Chromosome"/>
</dbReference>
<dbReference type="GO" id="GO:0005886">
    <property type="term" value="C:plasma membrane"/>
    <property type="evidence" value="ECO:0007669"/>
    <property type="project" value="UniProtKB-SubCell"/>
</dbReference>
<evidence type="ECO:0000256" key="9">
    <source>
        <dbReference type="SAM" id="Phobius"/>
    </source>
</evidence>
<dbReference type="EMBL" id="CP043311">
    <property type="protein sequence ID" value="QEY61754.1"/>
    <property type="molecule type" value="Genomic_DNA"/>
</dbReference>
<dbReference type="GO" id="GO:0015658">
    <property type="term" value="F:branched-chain amino acid transmembrane transporter activity"/>
    <property type="evidence" value="ECO:0007669"/>
    <property type="project" value="InterPro"/>
</dbReference>
<dbReference type="PROSITE" id="PS50893">
    <property type="entry name" value="ABC_TRANSPORTER_2"/>
    <property type="match status" value="1"/>
</dbReference>
<evidence type="ECO:0000256" key="8">
    <source>
        <dbReference type="ARBA" id="ARBA00023136"/>
    </source>
</evidence>
<evidence type="ECO:0000256" key="1">
    <source>
        <dbReference type="ARBA" id="ARBA00004429"/>
    </source>
</evidence>
<dbReference type="InterPro" id="IPR032823">
    <property type="entry name" value="BCA_ABC_TP_C"/>
</dbReference>